<feature type="domain" description="Transcription initiation factor IIA gamma subunit C-terminal" evidence="8">
    <location>
        <begin position="473"/>
        <end position="515"/>
    </location>
</feature>
<feature type="domain" description="Transcription initiation factor IIA gamma subunit N-terminal" evidence="7">
    <location>
        <begin position="619"/>
        <end position="664"/>
    </location>
</feature>
<evidence type="ECO:0000259" key="8">
    <source>
        <dbReference type="Pfam" id="PF02751"/>
    </source>
</evidence>
<sequence>MDEENDENNGLPFRPEDVIKVIQLDDELEDRENLDDIINESIDHGSADDETMQESEEEKSLAEMADEASITISAHEKDVFCVDLFGDRWLASGGEDDRALLFDLTISVSEPVRRICEHIDSVTCVRFNASGNLLASGDMAGKIIITETTSLKKRCEMEDPAELEWLEWHCSVDILFAGANDGLLWMWLIGLEGVSQTKVFAGGAGIACTTGRLLSDGKRLLAGYSDGTIRIWSLKDSTSLSVNIHSPCICADVHNSSSLAVVGVEHGTCALINTDTAKVLKILNGRGDVAVLKEDGEVHAEEGPSQSVECVRFCNVNEAWVAIGTNSGRLIIYDHNKGTARHTCEHDGRTVVACRFYRSIPDGTPLVLSACLDGALRIFVLLCLQNAICVFAAHIWVYISILTEVMDSRNVRMAYQMYRTTTLGVALRNTLDELVEDGTISPPLAQNVMATFDKCINKALSQRVKNKTSFKADKLRAYRFCDNVWTFVMENVEFRDATRPIEGVIERVKFVACDASAAKLARNVSYYLIWAGAFQADKLRAYRFCDNVWTFVMENVEFRDATRPIEGVIERVKFVACDASAAKLATNAVQRDAHSTLNVDETGGRDRKRVSISRLNMAYQMYRTTTLGVALQKALDEFIQDGLITPQLAMKVLTTFDKAINKALQVRVKNKVTFRADKLVTYRFCDNVWTFVMEGVDFREASNSFGDRVDRVKFVACDGRSPSLALPQP</sequence>
<feature type="domain" description="Transcription initiation factor IIA gamma subunit C-terminal" evidence="8">
    <location>
        <begin position="678"/>
        <end position="719"/>
    </location>
</feature>
<evidence type="ECO:0000256" key="1">
    <source>
        <dbReference type="ARBA" id="ARBA00004123"/>
    </source>
</evidence>
<dbReference type="FunFam" id="1.10.287.190:FF:000001">
    <property type="entry name" value="Transcription initiation factor IIA subunit 2"/>
    <property type="match status" value="2"/>
</dbReference>
<dbReference type="InterPro" id="IPR003194">
    <property type="entry name" value="TFIIA_gsu"/>
</dbReference>
<comment type="subcellular location">
    <subcellularLocation>
        <location evidence="1">Nucleus</location>
    </subcellularLocation>
</comment>
<keyword evidence="3" id="KW-0805">Transcription regulation</keyword>
<dbReference type="AlphaFoldDB" id="A0A9J2PG32"/>
<comment type="similarity">
    <text evidence="2">Belongs to the TFIIA subunit 2 family.</text>
</comment>
<evidence type="ECO:0000256" key="5">
    <source>
        <dbReference type="ARBA" id="ARBA00023242"/>
    </source>
</evidence>
<dbReference type="Pfam" id="PF02751">
    <property type="entry name" value="TFIIA_gamma_C"/>
    <property type="match status" value="3"/>
</dbReference>
<organism evidence="9 10">
    <name type="scientific">Ascaris lumbricoides</name>
    <name type="common">Giant roundworm</name>
    <dbReference type="NCBI Taxonomy" id="6252"/>
    <lineage>
        <taxon>Eukaryota</taxon>
        <taxon>Metazoa</taxon>
        <taxon>Ecdysozoa</taxon>
        <taxon>Nematoda</taxon>
        <taxon>Chromadorea</taxon>
        <taxon>Rhabditida</taxon>
        <taxon>Spirurina</taxon>
        <taxon>Ascaridomorpha</taxon>
        <taxon>Ascaridoidea</taxon>
        <taxon>Ascarididae</taxon>
        <taxon>Ascaris</taxon>
    </lineage>
</organism>
<keyword evidence="9" id="KW-1185">Reference proteome</keyword>
<dbReference type="WBParaSite" id="ALUE_0000843801-mRNA-1">
    <property type="protein sequence ID" value="ALUE_0000843801-mRNA-1"/>
    <property type="gene ID" value="ALUE_0000843801"/>
</dbReference>
<evidence type="ECO:0000313" key="9">
    <source>
        <dbReference type="Proteomes" id="UP000036681"/>
    </source>
</evidence>
<evidence type="ECO:0000259" key="7">
    <source>
        <dbReference type="Pfam" id="PF02268"/>
    </source>
</evidence>
<dbReference type="SMART" id="SM00320">
    <property type="entry name" value="WD40"/>
    <property type="match status" value="6"/>
</dbReference>
<protein>
    <submittedName>
        <fullName evidence="10">Transcription initiation factor IIA subunit 2</fullName>
    </submittedName>
</protein>
<dbReference type="Gene3D" id="2.130.10.10">
    <property type="entry name" value="YVTN repeat-like/Quinoprotein amine dehydrogenase"/>
    <property type="match status" value="1"/>
</dbReference>
<dbReference type="GO" id="GO:0006367">
    <property type="term" value="P:transcription initiation at RNA polymerase II promoter"/>
    <property type="evidence" value="ECO:0007669"/>
    <property type="project" value="InterPro"/>
</dbReference>
<dbReference type="InterPro" id="IPR009088">
    <property type="entry name" value="TFIIA_b-brl"/>
</dbReference>
<evidence type="ECO:0000256" key="2">
    <source>
        <dbReference type="ARBA" id="ARBA00007675"/>
    </source>
</evidence>
<dbReference type="InterPro" id="IPR015943">
    <property type="entry name" value="WD40/YVTN_repeat-like_dom_sf"/>
</dbReference>
<dbReference type="Proteomes" id="UP000036681">
    <property type="component" value="Unplaced"/>
</dbReference>
<dbReference type="InterPro" id="IPR009083">
    <property type="entry name" value="TFIIA_a-hlx"/>
</dbReference>
<proteinExistence type="inferred from homology"/>
<dbReference type="SUPFAM" id="SSF50784">
    <property type="entry name" value="Transcription factor IIA (TFIIA), beta-barrel domain"/>
    <property type="match status" value="3"/>
</dbReference>
<name>A0A9J2PG32_ASCLU</name>
<dbReference type="CDD" id="cd10145">
    <property type="entry name" value="TFIIA_gamma_N"/>
    <property type="match status" value="2"/>
</dbReference>
<dbReference type="Pfam" id="PF00400">
    <property type="entry name" value="WD40"/>
    <property type="match status" value="3"/>
</dbReference>
<dbReference type="InterPro" id="IPR015872">
    <property type="entry name" value="TFIIA_gsu_N"/>
</dbReference>
<evidence type="ECO:0000256" key="3">
    <source>
        <dbReference type="ARBA" id="ARBA00023015"/>
    </source>
</evidence>
<dbReference type="InterPro" id="IPR036322">
    <property type="entry name" value="WD40_repeat_dom_sf"/>
</dbReference>
<keyword evidence="5" id="KW-0539">Nucleus</keyword>
<feature type="domain" description="Transcription initiation factor IIA gamma subunit C-terminal" evidence="8">
    <location>
        <begin position="538"/>
        <end position="579"/>
    </location>
</feature>
<dbReference type="InterPro" id="IPR015871">
    <property type="entry name" value="TFIIA_gsu_C"/>
</dbReference>
<dbReference type="SUPFAM" id="SSF47396">
    <property type="entry name" value="Transcription factor IIA (TFIIA), alpha-helical domain"/>
    <property type="match status" value="2"/>
</dbReference>
<dbReference type="SUPFAM" id="SSF50978">
    <property type="entry name" value="WD40 repeat-like"/>
    <property type="match status" value="1"/>
</dbReference>
<feature type="repeat" description="WD" evidence="6">
    <location>
        <begin position="216"/>
        <end position="242"/>
    </location>
</feature>
<evidence type="ECO:0000313" key="10">
    <source>
        <dbReference type="WBParaSite" id="ALUE_0000843801-mRNA-1"/>
    </source>
</evidence>
<feature type="domain" description="Transcription initiation factor IIA gamma subunit N-terminal" evidence="7">
    <location>
        <begin position="415"/>
        <end position="460"/>
    </location>
</feature>
<dbReference type="CDD" id="cd10014">
    <property type="entry name" value="TFIIA_gamma_C"/>
    <property type="match status" value="3"/>
</dbReference>
<dbReference type="Pfam" id="PF02268">
    <property type="entry name" value="TFIIA_gamma_N"/>
    <property type="match status" value="2"/>
</dbReference>
<reference evidence="10" key="1">
    <citation type="submission" date="2023-03" db="UniProtKB">
        <authorList>
            <consortium name="WormBaseParasite"/>
        </authorList>
    </citation>
    <scope>IDENTIFICATION</scope>
</reference>
<dbReference type="InterPro" id="IPR001680">
    <property type="entry name" value="WD40_rpt"/>
</dbReference>
<dbReference type="PANTHER" id="PTHR10966">
    <property type="entry name" value="TRANSCRIPTION INITIATION FACTOR IIA SUBUNIT 2"/>
    <property type="match status" value="1"/>
</dbReference>
<dbReference type="Gene3D" id="1.10.287.190">
    <property type="entry name" value="Transcription factor IIA gamma subunit, alpha-helical domain"/>
    <property type="match status" value="2"/>
</dbReference>
<evidence type="ECO:0000256" key="4">
    <source>
        <dbReference type="ARBA" id="ARBA00023163"/>
    </source>
</evidence>
<dbReference type="Gene3D" id="2.30.18.10">
    <property type="entry name" value="Transcription factor IIA (TFIIA), beta-barrel domain"/>
    <property type="match status" value="3"/>
</dbReference>
<dbReference type="GO" id="GO:0005672">
    <property type="term" value="C:transcription factor TFIIA complex"/>
    <property type="evidence" value="ECO:0007669"/>
    <property type="project" value="InterPro"/>
</dbReference>
<evidence type="ECO:0000256" key="6">
    <source>
        <dbReference type="PROSITE-ProRule" id="PRU00221"/>
    </source>
</evidence>
<dbReference type="PROSITE" id="PS50082">
    <property type="entry name" value="WD_REPEATS_2"/>
    <property type="match status" value="1"/>
</dbReference>
<accession>A0A9J2PG32</accession>
<keyword evidence="6" id="KW-0853">WD repeat</keyword>
<keyword evidence="4" id="KW-0804">Transcription</keyword>